<keyword evidence="3" id="KW-1185">Reference proteome</keyword>
<comment type="caution">
    <text evidence="2">The sequence shown here is derived from an EMBL/GenBank/DDBJ whole genome shotgun (WGS) entry which is preliminary data.</text>
</comment>
<dbReference type="Proteomes" id="UP000567246">
    <property type="component" value="Unassembled WGS sequence"/>
</dbReference>
<dbReference type="Gene3D" id="2.50.20.20">
    <property type="match status" value="1"/>
</dbReference>
<protein>
    <recommendedName>
        <fullName evidence="4">Lipoprotein</fullName>
    </recommendedName>
</protein>
<feature type="compositionally biased region" description="Low complexity" evidence="1">
    <location>
        <begin position="210"/>
        <end position="223"/>
    </location>
</feature>
<reference evidence="2 3" key="1">
    <citation type="submission" date="2020-08" db="EMBL/GenBank/DDBJ databases">
        <title>Sequencing the genomes of 1000 actinobacteria strains.</title>
        <authorList>
            <person name="Klenk H.-P."/>
        </authorList>
    </citation>
    <scope>NUCLEOTIDE SEQUENCE [LARGE SCALE GENOMIC DNA]</scope>
    <source>
        <strain evidence="2 3">DSM 17945</strain>
    </source>
</reference>
<gene>
    <name evidence="2" type="ORF">HDA33_000429</name>
</gene>
<accession>A0A7W9JH82</accession>
<evidence type="ECO:0000313" key="2">
    <source>
        <dbReference type="EMBL" id="MBB5847865.1"/>
    </source>
</evidence>
<evidence type="ECO:0008006" key="4">
    <source>
        <dbReference type="Google" id="ProtNLM"/>
    </source>
</evidence>
<sequence>MSAPALAVPRSAVAGPRARRRPLAVGAALCLALAGCAAPGVPAGEDPDTLGGRWTELNESLDSARSVAVTARWARPAAVVTLAGSLEADGAYRGTSTGAEGAVEAVHADGVTYLRGEGAGDALDGVDPGRWLALPGPAQDLVSPAELIAQVRAELPDTLAPEDAAVEGREVTVDGERLELFSGVRLDGAGPVDLYLDARGRLARVARSADATADATAAPSSRSGAAPTSNASPDPAGALLPRVESVDFDDWDAVPPVVAPPAADVWDRPGL</sequence>
<name>A0A7W9JH82_9MICC</name>
<dbReference type="RefSeq" id="WP_158494435.1">
    <property type="nucleotide sequence ID" value="NZ_BAABAG010000010.1"/>
</dbReference>
<dbReference type="InterPro" id="IPR029046">
    <property type="entry name" value="LolA/LolB/LppX"/>
</dbReference>
<dbReference type="EMBL" id="JACHMW010000001">
    <property type="protein sequence ID" value="MBB5847865.1"/>
    <property type="molecule type" value="Genomic_DNA"/>
</dbReference>
<feature type="compositionally biased region" description="Low complexity" evidence="1">
    <location>
        <begin position="253"/>
        <end position="264"/>
    </location>
</feature>
<feature type="region of interest" description="Disordered" evidence="1">
    <location>
        <begin position="252"/>
        <end position="271"/>
    </location>
</feature>
<feature type="region of interest" description="Disordered" evidence="1">
    <location>
        <begin position="210"/>
        <end position="242"/>
    </location>
</feature>
<evidence type="ECO:0000313" key="3">
    <source>
        <dbReference type="Proteomes" id="UP000567246"/>
    </source>
</evidence>
<organism evidence="2 3">
    <name type="scientific">Micrococcus endophyticus</name>
    <dbReference type="NCBI Taxonomy" id="455343"/>
    <lineage>
        <taxon>Bacteria</taxon>
        <taxon>Bacillati</taxon>
        <taxon>Actinomycetota</taxon>
        <taxon>Actinomycetes</taxon>
        <taxon>Micrococcales</taxon>
        <taxon>Micrococcaceae</taxon>
        <taxon>Micrococcus</taxon>
    </lineage>
</organism>
<proteinExistence type="predicted"/>
<dbReference type="AlphaFoldDB" id="A0A7W9JH82"/>
<dbReference type="SUPFAM" id="SSF89392">
    <property type="entry name" value="Prokaryotic lipoproteins and lipoprotein localization factors"/>
    <property type="match status" value="1"/>
</dbReference>
<evidence type="ECO:0000256" key="1">
    <source>
        <dbReference type="SAM" id="MobiDB-lite"/>
    </source>
</evidence>